<dbReference type="EMBL" id="FORF01000017">
    <property type="protein sequence ID" value="SFJ39976.1"/>
    <property type="molecule type" value="Genomic_DNA"/>
</dbReference>
<dbReference type="GO" id="GO:0000287">
    <property type="term" value="F:magnesium ion binding"/>
    <property type="evidence" value="ECO:0007669"/>
    <property type="project" value="InterPro"/>
</dbReference>
<evidence type="ECO:0000256" key="7">
    <source>
        <dbReference type="ARBA" id="ARBA00023191"/>
    </source>
</evidence>
<name>A0A1I3R3Z9_9HYPH</name>
<feature type="binding site" evidence="12">
    <location>
        <position position="42"/>
    </location>
    <ligand>
        <name>CoA</name>
        <dbReference type="ChEBI" id="CHEBI:57287"/>
    </ligand>
</feature>
<evidence type="ECO:0000256" key="3">
    <source>
        <dbReference type="ARBA" id="ARBA00008342"/>
    </source>
</evidence>
<comment type="function">
    <text evidence="1">Involved in the biosynthesis of the siderophore enterobactin (enterochelin), which is a macrocyclic trimeric lactone of N-(2,3-dihydroxybenzoyl)-serine. The serine trilactone serves as a scaffolding for the three catechol functionalities that provide hexadentate coordination for the tightly ligated iron(2+) atoms. Plays an essential role in the assembly of the enterobactin by catalyzing the transfer of the 4'-phosphopantetheine (Ppant) moiety from coenzyme A to the apo-domains of both EntB (ArCP domain) and EntF (PCP domain) to yield their holo-forms which make them competent for the activation of 2,3-dihydroxybenzoate (DHB) and L-serine, respectively.</text>
</comment>
<comment type="subunit">
    <text evidence="4">EntB, EntD, EntE, and EntF form a multienzyme complex called enterobactin synthase.</text>
</comment>
<comment type="catalytic activity">
    <reaction evidence="11">
        <text>apo-[peptidyl-carrier protein] + CoA = holo-[peptidyl-carrier protein] + adenosine 3',5'-bisphosphate + H(+)</text>
        <dbReference type="Rhea" id="RHEA:46228"/>
        <dbReference type="Rhea" id="RHEA-COMP:11479"/>
        <dbReference type="Rhea" id="RHEA-COMP:11480"/>
        <dbReference type="ChEBI" id="CHEBI:15378"/>
        <dbReference type="ChEBI" id="CHEBI:29999"/>
        <dbReference type="ChEBI" id="CHEBI:57287"/>
        <dbReference type="ChEBI" id="CHEBI:58343"/>
        <dbReference type="ChEBI" id="CHEBI:64479"/>
    </reaction>
</comment>
<feature type="domain" description="4'-phosphopantetheinyl transferase" evidence="14">
    <location>
        <begin position="38"/>
        <end position="115"/>
    </location>
</feature>
<evidence type="ECO:0000256" key="13">
    <source>
        <dbReference type="PIRSR" id="PIRSR603542-2"/>
    </source>
</evidence>
<protein>
    <recommendedName>
        <fullName evidence="5">Enterobactin synthase component D</fullName>
    </recommendedName>
    <alternativeName>
        <fullName evidence="8">4'-phosphopantetheinyl transferase EntD</fullName>
    </alternativeName>
    <alternativeName>
        <fullName evidence="9">Enterochelin synthase D</fullName>
    </alternativeName>
</protein>
<comment type="catalytic activity">
    <reaction evidence="10">
        <text>apo-[aryl-carrier protein] + CoA = holo-[aryl-carrier protein] + adenosine 3',5'-bisphosphate + H(+)</text>
        <dbReference type="Rhea" id="RHEA:48404"/>
        <dbReference type="Rhea" id="RHEA-COMP:15903"/>
        <dbReference type="Rhea" id="RHEA-COMP:17557"/>
        <dbReference type="ChEBI" id="CHEBI:15378"/>
        <dbReference type="ChEBI" id="CHEBI:29999"/>
        <dbReference type="ChEBI" id="CHEBI:57287"/>
        <dbReference type="ChEBI" id="CHEBI:58343"/>
        <dbReference type="ChEBI" id="CHEBI:64479"/>
    </reaction>
</comment>
<dbReference type="GO" id="GO:0009366">
    <property type="term" value="C:enterobactin synthetase complex"/>
    <property type="evidence" value="ECO:0007669"/>
    <property type="project" value="InterPro"/>
</dbReference>
<dbReference type="Gene3D" id="3.90.470.20">
    <property type="entry name" value="4'-phosphopantetheinyl transferase domain"/>
    <property type="match status" value="1"/>
</dbReference>
<evidence type="ECO:0000256" key="8">
    <source>
        <dbReference type="ARBA" id="ARBA00029894"/>
    </source>
</evidence>
<dbReference type="GO" id="GO:0009239">
    <property type="term" value="P:enterobactin biosynthetic process"/>
    <property type="evidence" value="ECO:0007669"/>
    <property type="project" value="UniProtKB-UniPathway"/>
</dbReference>
<evidence type="ECO:0000313" key="16">
    <source>
        <dbReference type="EMBL" id="SFJ39976.1"/>
    </source>
</evidence>
<evidence type="ECO:0000259" key="14">
    <source>
        <dbReference type="Pfam" id="PF01648"/>
    </source>
</evidence>
<keyword evidence="7" id="KW-0259">Enterobactin biosynthesis</keyword>
<evidence type="ECO:0000256" key="2">
    <source>
        <dbReference type="ARBA" id="ARBA00004993"/>
    </source>
</evidence>
<dbReference type="STRING" id="1121003.SAMN03080618_02866"/>
<dbReference type="Pfam" id="PF01648">
    <property type="entry name" value="ACPS"/>
    <property type="match status" value="1"/>
</dbReference>
<feature type="binding site" evidence="13">
    <location>
        <position position="44"/>
    </location>
    <ligand>
        <name>Mg(2+)</name>
        <dbReference type="ChEBI" id="CHEBI:18420"/>
    </ligand>
</feature>
<dbReference type="Pfam" id="PF17837">
    <property type="entry name" value="4PPT_N"/>
    <property type="match status" value="1"/>
</dbReference>
<evidence type="ECO:0000259" key="15">
    <source>
        <dbReference type="Pfam" id="PF17837"/>
    </source>
</evidence>
<dbReference type="AlphaFoldDB" id="A0A1I3R3Z9"/>
<proteinExistence type="inferred from homology"/>
<dbReference type="SUPFAM" id="SSF56214">
    <property type="entry name" value="4'-phosphopantetheinyl transferase"/>
    <property type="match status" value="1"/>
</dbReference>
<feature type="domain" description="4'-phosphopantetheinyl transferase N-terminal" evidence="15">
    <location>
        <begin position="4"/>
        <end position="30"/>
    </location>
</feature>
<evidence type="ECO:0000256" key="10">
    <source>
        <dbReference type="ARBA" id="ARBA00049176"/>
    </source>
</evidence>
<dbReference type="InterPro" id="IPR003542">
    <property type="entry name" value="Enbac_synth_compD-like"/>
</dbReference>
<dbReference type="PRINTS" id="PR01399">
    <property type="entry name" value="ENTSNTHTASED"/>
</dbReference>
<evidence type="ECO:0000256" key="1">
    <source>
        <dbReference type="ARBA" id="ARBA00003937"/>
    </source>
</evidence>
<accession>A0A1I3R3Z9</accession>
<dbReference type="PANTHER" id="PTHR38096:SF1">
    <property type="entry name" value="ENTEROBACTIN SYNTHASE COMPONENT D"/>
    <property type="match status" value="1"/>
</dbReference>
<keyword evidence="17" id="KW-1185">Reference proteome</keyword>
<evidence type="ECO:0000256" key="11">
    <source>
        <dbReference type="ARBA" id="ARBA00049191"/>
    </source>
</evidence>
<evidence type="ECO:0000256" key="12">
    <source>
        <dbReference type="PIRSR" id="PIRSR603542-1"/>
    </source>
</evidence>
<feature type="binding site" evidence="12">
    <location>
        <position position="86"/>
    </location>
    <ligand>
        <name>CoA</name>
        <dbReference type="ChEBI" id="CHEBI:57287"/>
    </ligand>
</feature>
<dbReference type="GO" id="GO:0005886">
    <property type="term" value="C:plasma membrane"/>
    <property type="evidence" value="ECO:0007669"/>
    <property type="project" value="TreeGrafter"/>
</dbReference>
<feature type="binding site" evidence="12">
    <location>
        <position position="90"/>
    </location>
    <ligand>
        <name>CoA</name>
        <dbReference type="ChEBI" id="CHEBI:57287"/>
    </ligand>
</feature>
<comment type="pathway">
    <text evidence="2">Siderophore biosynthesis; enterobactin biosynthesis.</text>
</comment>
<sequence>MISADRSPIWPAEVVGSITHSSKLAAAAVSSKGHGIRAIGFDIEELTPLADELIEEICLESERLWLQSQPAATRGLLAKAIFSIKEAVYKCQFPLTLEMFGFERVRVEPDLRRNSFTAHFTEKVGAFCPEAPLFGKIWIAEQHIFSLLVLR</sequence>
<dbReference type="PANTHER" id="PTHR38096">
    <property type="entry name" value="ENTEROBACTIN SYNTHASE COMPONENT D"/>
    <property type="match status" value="1"/>
</dbReference>
<evidence type="ECO:0000256" key="9">
    <source>
        <dbReference type="ARBA" id="ARBA00031996"/>
    </source>
</evidence>
<dbReference type="UniPathway" id="UPA00017"/>
<keyword evidence="13" id="KW-0460">Magnesium</keyword>
<dbReference type="GO" id="GO:0008897">
    <property type="term" value="F:holo-[acyl-carrier-protein] synthase activity"/>
    <property type="evidence" value="ECO:0007669"/>
    <property type="project" value="InterPro"/>
</dbReference>
<organism evidence="16 17">
    <name type="scientific">Aquamicrobium aerolatum DSM 21857</name>
    <dbReference type="NCBI Taxonomy" id="1121003"/>
    <lineage>
        <taxon>Bacteria</taxon>
        <taxon>Pseudomonadati</taxon>
        <taxon>Pseudomonadota</taxon>
        <taxon>Alphaproteobacteria</taxon>
        <taxon>Hyphomicrobiales</taxon>
        <taxon>Phyllobacteriaceae</taxon>
        <taxon>Aerobium</taxon>
    </lineage>
</organism>
<comment type="similarity">
    <text evidence="3">Belongs to the P-Pant transferase superfamily. EntD family.</text>
</comment>
<dbReference type="InterPro" id="IPR008278">
    <property type="entry name" value="4-PPantetheinyl_Trfase_dom"/>
</dbReference>
<feature type="binding site" evidence="13">
    <location>
        <position position="43"/>
    </location>
    <ligand>
        <name>Mg(2+)</name>
        <dbReference type="ChEBI" id="CHEBI:18420"/>
    </ligand>
</feature>
<evidence type="ECO:0000313" key="17">
    <source>
        <dbReference type="Proteomes" id="UP000242763"/>
    </source>
</evidence>
<reference evidence="17" key="1">
    <citation type="submission" date="2016-10" db="EMBL/GenBank/DDBJ databases">
        <authorList>
            <person name="Varghese N."/>
            <person name="Submissions S."/>
        </authorList>
    </citation>
    <scope>NUCLEOTIDE SEQUENCE [LARGE SCALE GENOMIC DNA]</scope>
    <source>
        <strain evidence="17">DSM 21857</strain>
    </source>
</reference>
<dbReference type="InterPro" id="IPR041354">
    <property type="entry name" value="4PPT_N"/>
</dbReference>
<feature type="binding site" evidence="12">
    <location>
        <begin position="19"/>
        <end position="20"/>
    </location>
    <ligand>
        <name>CoA</name>
        <dbReference type="ChEBI" id="CHEBI:57287"/>
    </ligand>
</feature>
<evidence type="ECO:0000256" key="4">
    <source>
        <dbReference type="ARBA" id="ARBA00011503"/>
    </source>
</evidence>
<evidence type="ECO:0000256" key="6">
    <source>
        <dbReference type="ARBA" id="ARBA00022679"/>
    </source>
</evidence>
<dbReference type="InterPro" id="IPR037143">
    <property type="entry name" value="4-PPantetheinyl_Trfase_dom_sf"/>
</dbReference>
<feature type="binding site" evidence="13">
    <location>
        <position position="42"/>
    </location>
    <ligand>
        <name>Mg(2+)</name>
        <dbReference type="ChEBI" id="CHEBI:18420"/>
    </ligand>
</feature>
<gene>
    <name evidence="16" type="ORF">SAMN03080618_02866</name>
</gene>
<keyword evidence="13" id="KW-0479">Metal-binding</keyword>
<keyword evidence="6 16" id="KW-0808">Transferase</keyword>
<comment type="cofactor">
    <cofactor evidence="13">
        <name>Mg(2+)</name>
        <dbReference type="ChEBI" id="CHEBI:18420"/>
    </cofactor>
</comment>
<evidence type="ECO:0000256" key="5">
    <source>
        <dbReference type="ARBA" id="ARBA00019087"/>
    </source>
</evidence>
<dbReference type="Proteomes" id="UP000242763">
    <property type="component" value="Unassembled WGS sequence"/>
</dbReference>